<dbReference type="Pfam" id="PF07811">
    <property type="entry name" value="TadE"/>
    <property type="match status" value="1"/>
</dbReference>
<name>A0A8B4SCE1_COMTE</name>
<evidence type="ECO:0000313" key="3">
    <source>
        <dbReference type="EMBL" id="SUY80005.1"/>
    </source>
</evidence>
<evidence type="ECO:0000256" key="1">
    <source>
        <dbReference type="SAM" id="Phobius"/>
    </source>
</evidence>
<protein>
    <submittedName>
        <fullName evidence="3">Flp pilus assembly protein TadG</fullName>
    </submittedName>
</protein>
<dbReference type="RefSeq" id="WP_003076158.1">
    <property type="nucleotide sequence ID" value="NZ_BBJZ01000003.1"/>
</dbReference>
<dbReference type="InterPro" id="IPR012495">
    <property type="entry name" value="TadE-like_dom"/>
</dbReference>
<dbReference type="GeneID" id="63996950"/>
<proteinExistence type="predicted"/>
<keyword evidence="1" id="KW-0472">Membrane</keyword>
<feature type="domain" description="TadE-like" evidence="2">
    <location>
        <begin position="8"/>
        <end position="50"/>
    </location>
</feature>
<comment type="caution">
    <text evidence="3">The sequence shown here is derived from an EMBL/GenBank/DDBJ whole genome shotgun (WGS) entry which is preliminary data.</text>
</comment>
<dbReference type="EMBL" id="UFXL01000001">
    <property type="protein sequence ID" value="SUY80005.1"/>
    <property type="molecule type" value="Genomic_DNA"/>
</dbReference>
<evidence type="ECO:0000313" key="4">
    <source>
        <dbReference type="Proteomes" id="UP000255070"/>
    </source>
</evidence>
<keyword evidence="1" id="KW-0812">Transmembrane</keyword>
<dbReference type="AlphaFoldDB" id="A0A8B4SCE1"/>
<feature type="transmembrane region" description="Helical" evidence="1">
    <location>
        <begin position="12"/>
        <end position="34"/>
    </location>
</feature>
<keyword evidence="1" id="KW-1133">Transmembrane helix</keyword>
<organism evidence="3 4">
    <name type="scientific">Comamonas testosteroni</name>
    <name type="common">Pseudomonas testosteroni</name>
    <dbReference type="NCBI Taxonomy" id="285"/>
    <lineage>
        <taxon>Bacteria</taxon>
        <taxon>Pseudomonadati</taxon>
        <taxon>Pseudomonadota</taxon>
        <taxon>Betaproteobacteria</taxon>
        <taxon>Burkholderiales</taxon>
        <taxon>Comamonadaceae</taxon>
        <taxon>Comamonas</taxon>
    </lineage>
</organism>
<reference evidence="3 4" key="1">
    <citation type="submission" date="2018-06" db="EMBL/GenBank/DDBJ databases">
        <authorList>
            <consortium name="Pathogen Informatics"/>
            <person name="Doyle S."/>
        </authorList>
    </citation>
    <scope>NUCLEOTIDE SEQUENCE [LARGE SCALE GENOMIC DNA]</scope>
    <source>
        <strain evidence="3 4">NCTC10698</strain>
    </source>
</reference>
<evidence type="ECO:0000259" key="2">
    <source>
        <dbReference type="Pfam" id="PF07811"/>
    </source>
</evidence>
<sequence>MQLKQQQGAAAIEFAILFPIFFLIFYAIITYGLIFAAQQTLTLAAAEGARAAVRYPAPSSGSSATKETQLLNRLAAACASAAIATDWLSQIGAGLGSTTCGSGLSNAAGLYATSGLCGTGSASFTASSNTSQVNCVTMQVNYNYASAPLIPKLLGPFLGLPTPNLLQGKAVAQISLID</sequence>
<keyword evidence="4" id="KW-1185">Reference proteome</keyword>
<accession>A0A8B4SCE1</accession>
<gene>
    <name evidence="3" type="ORF">NCTC10698_04953</name>
</gene>
<dbReference type="Proteomes" id="UP000255070">
    <property type="component" value="Unassembled WGS sequence"/>
</dbReference>